<evidence type="ECO:0000313" key="7">
    <source>
        <dbReference type="EMBL" id="GAA4296266.1"/>
    </source>
</evidence>
<keyword evidence="4" id="KW-0560">Oxidoreductase</keyword>
<dbReference type="InterPro" id="IPR003953">
    <property type="entry name" value="FAD-dep_OxRdtase_2_FAD-bd"/>
</dbReference>
<evidence type="ECO:0000256" key="1">
    <source>
        <dbReference type="ARBA" id="ARBA00001974"/>
    </source>
</evidence>
<evidence type="ECO:0000256" key="3">
    <source>
        <dbReference type="ARBA" id="ARBA00022827"/>
    </source>
</evidence>
<dbReference type="NCBIfam" id="NF005882">
    <property type="entry name" value="PRK07843.1"/>
    <property type="match status" value="1"/>
</dbReference>
<gene>
    <name evidence="7" type="primary">kstD</name>
    <name evidence="7" type="ORF">GCM10023161_47410</name>
</gene>
<dbReference type="SUPFAM" id="SSF51905">
    <property type="entry name" value="FAD/NAD(P)-binding domain"/>
    <property type="match status" value="1"/>
</dbReference>
<comment type="caution">
    <text evidence="7">The sequence shown here is derived from an EMBL/GenBank/DDBJ whole genome shotgun (WGS) entry which is preliminary data.</text>
</comment>
<accession>A0ABP8F6L4</accession>
<evidence type="ECO:0000259" key="6">
    <source>
        <dbReference type="Pfam" id="PF00890"/>
    </source>
</evidence>
<feature type="region of interest" description="Disordered" evidence="5">
    <location>
        <begin position="23"/>
        <end position="44"/>
    </location>
</feature>
<keyword evidence="3" id="KW-0274">FAD</keyword>
<feature type="compositionally biased region" description="Basic and acidic residues" evidence="5">
    <location>
        <begin position="27"/>
        <end position="40"/>
    </location>
</feature>
<dbReference type="Proteomes" id="UP001501417">
    <property type="component" value="Unassembled WGS sequence"/>
</dbReference>
<comment type="cofactor">
    <cofactor evidence="1">
        <name>FAD</name>
        <dbReference type="ChEBI" id="CHEBI:57692"/>
    </cofactor>
</comment>
<evidence type="ECO:0000256" key="2">
    <source>
        <dbReference type="ARBA" id="ARBA00022630"/>
    </source>
</evidence>
<organism evidence="7 8">
    <name type="scientific">Mycobacterium paraffinicum</name>
    <dbReference type="NCBI Taxonomy" id="53378"/>
    <lineage>
        <taxon>Bacteria</taxon>
        <taxon>Bacillati</taxon>
        <taxon>Actinomycetota</taxon>
        <taxon>Actinomycetes</taxon>
        <taxon>Mycobacteriales</taxon>
        <taxon>Mycobacteriaceae</taxon>
        <taxon>Mycobacterium</taxon>
    </lineage>
</organism>
<feature type="domain" description="FAD-dependent oxidoreductase 2 FAD-binding" evidence="6">
    <location>
        <begin position="62"/>
        <end position="596"/>
    </location>
</feature>
<reference evidence="8" key="1">
    <citation type="journal article" date="2019" name="Int. J. Syst. Evol. Microbiol.">
        <title>The Global Catalogue of Microorganisms (GCM) 10K type strain sequencing project: providing services to taxonomists for standard genome sequencing and annotation.</title>
        <authorList>
            <consortium name="The Broad Institute Genomics Platform"/>
            <consortium name="The Broad Institute Genome Sequencing Center for Infectious Disease"/>
            <person name="Wu L."/>
            <person name="Ma J."/>
        </authorList>
    </citation>
    <scope>NUCLEOTIDE SEQUENCE [LARGE SCALE GENOMIC DNA]</scope>
    <source>
        <strain evidence="8">JCM 17782</strain>
    </source>
</reference>
<protein>
    <submittedName>
        <fullName evidence="7">3-oxosteroid 1-dehydrogenase</fullName>
    </submittedName>
</protein>
<keyword evidence="8" id="KW-1185">Reference proteome</keyword>
<keyword evidence="2" id="KW-0285">Flavoprotein</keyword>
<sequence length="615" mass="66521">MGGSQRRDRLAAPLSLRQVGSKLVSRHNTEHLQKSPRPCDRPSSARPGQFYNVFYMTAQELDVVVVGSGGAGMVAALTAAHRGLSTVVIEKAAHFGGSTARSGGGVWIPNNEVLKRDGVRDNPEAARTYLHGIVGNVVEPERIDTYLDRGPEMLSFVLEHTPLKMCWVPRYSDYYPEAPGGRAEGRSIEPKPFDARKLGPDEAGLEPAYGKVPLNVVVMQQDYVRLNQLKRHPRGVLRSLKVGARTMWAKATGKNLVGMGRALIGPLRIGLQGAGVPVLLNTALTDLYVEDGVVRGVYVRDSGASESSEPRLIRARRGVILASGGFEHNEQMRVKYQRAPITTEWTVGAKANTGDGIVAAEKLGAALELMEDAWWGPTVPLVGAPWFALSERNSPGSIIVNMSGKRFMNESMPYVEACHHMYGGEFGQGAGPGENIPAWLVFDQQYRDRYIFAGLQPGQRIPRKWLESGVIIQADTLEELAQKAGLPAAEFLATVQRFNGFARSGVDEDYHRGESAYDRYYGDPTNKPNPNLGELTHAPYYAAKMVPGDLGTKGGVRTDVHGRALRDDGSIIEGLYAAGNVSAPVMGHTYPGPGGTIGPAMTFGYLAALHIAGGN</sequence>
<dbReference type="PANTHER" id="PTHR43400">
    <property type="entry name" value="FUMARATE REDUCTASE"/>
    <property type="match status" value="1"/>
</dbReference>
<name>A0ABP8F6L4_9MYCO</name>
<proteinExistence type="predicted"/>
<dbReference type="Gene3D" id="3.50.50.60">
    <property type="entry name" value="FAD/NAD(P)-binding domain"/>
    <property type="match status" value="2"/>
</dbReference>
<dbReference type="SUPFAM" id="SSF56425">
    <property type="entry name" value="Succinate dehydrogenase/fumarate reductase flavoprotein, catalytic domain"/>
    <property type="match status" value="1"/>
</dbReference>
<dbReference type="InterPro" id="IPR050315">
    <property type="entry name" value="FAD-oxidoreductase_2"/>
</dbReference>
<dbReference type="Pfam" id="PF00890">
    <property type="entry name" value="FAD_binding_2"/>
    <property type="match status" value="1"/>
</dbReference>
<dbReference type="PANTHER" id="PTHR43400:SF10">
    <property type="entry name" value="3-OXOSTEROID 1-DEHYDROGENASE"/>
    <property type="match status" value="1"/>
</dbReference>
<evidence type="ECO:0000313" key="8">
    <source>
        <dbReference type="Proteomes" id="UP001501417"/>
    </source>
</evidence>
<dbReference type="InterPro" id="IPR027477">
    <property type="entry name" value="Succ_DH/fumarate_Rdtase_cat_sf"/>
</dbReference>
<evidence type="ECO:0000256" key="4">
    <source>
        <dbReference type="ARBA" id="ARBA00023002"/>
    </source>
</evidence>
<evidence type="ECO:0000256" key="5">
    <source>
        <dbReference type="SAM" id="MobiDB-lite"/>
    </source>
</evidence>
<dbReference type="PRINTS" id="PR00469">
    <property type="entry name" value="PNDRDTASEII"/>
</dbReference>
<dbReference type="InterPro" id="IPR036188">
    <property type="entry name" value="FAD/NAD-bd_sf"/>
</dbReference>
<dbReference type="EMBL" id="BAABGF010000052">
    <property type="protein sequence ID" value="GAA4296266.1"/>
    <property type="molecule type" value="Genomic_DNA"/>
</dbReference>